<evidence type="ECO:0000313" key="13">
    <source>
        <dbReference type="Proteomes" id="UP001142610"/>
    </source>
</evidence>
<evidence type="ECO:0000256" key="10">
    <source>
        <dbReference type="SAM" id="Phobius"/>
    </source>
</evidence>
<evidence type="ECO:0000256" key="7">
    <source>
        <dbReference type="ARBA" id="ARBA00023136"/>
    </source>
</evidence>
<organism evidence="12 13">
    <name type="scientific">Parvularcula maris</name>
    <dbReference type="NCBI Taxonomy" id="2965077"/>
    <lineage>
        <taxon>Bacteria</taxon>
        <taxon>Pseudomonadati</taxon>
        <taxon>Pseudomonadota</taxon>
        <taxon>Alphaproteobacteria</taxon>
        <taxon>Parvularculales</taxon>
        <taxon>Parvularculaceae</taxon>
        <taxon>Parvularcula</taxon>
    </lineage>
</organism>
<feature type="transmembrane region" description="Helical" evidence="10">
    <location>
        <begin position="51"/>
        <end position="70"/>
    </location>
</feature>
<keyword evidence="2" id="KW-1003">Cell membrane</keyword>
<dbReference type="GO" id="GO:0016020">
    <property type="term" value="C:membrane"/>
    <property type="evidence" value="ECO:0007669"/>
    <property type="project" value="UniProtKB-SubCell"/>
</dbReference>
<keyword evidence="6 10" id="KW-1133">Transmembrane helix</keyword>
<dbReference type="Pfam" id="PF08478">
    <property type="entry name" value="POTRA_1"/>
    <property type="match status" value="1"/>
</dbReference>
<dbReference type="GO" id="GO:0090529">
    <property type="term" value="P:cell septum assembly"/>
    <property type="evidence" value="ECO:0007669"/>
    <property type="project" value="InterPro"/>
</dbReference>
<evidence type="ECO:0000256" key="3">
    <source>
        <dbReference type="ARBA" id="ARBA00022519"/>
    </source>
</evidence>
<feature type="domain" description="POTRA" evidence="11">
    <location>
        <begin position="93"/>
        <end position="166"/>
    </location>
</feature>
<sequence>MPKVAKKTPAKKAPARKRTTRVQRRKMGFMESIGHKLDQQAPLAAARAIDFGYIALVAVAAGAILIAVFGGKAASLPERLAAVPENSIRSLGLNVMRVTVKGGETLTTRDIMAALRDPRQGSVIGRPLPLLSAAELRGRIEAIGAVEAASVTKLLPDTLHISIIERPVKALYQDEDGVFYVIDQEGVVIRRVDATDHTDLPVVSGTKEPKLAMDFLAELRGFPVLYERAAGVTVIGGRRMDLRFKNGFLAKLPEEGVDAALARLDSLDAGTGSLASNLDYIDLRDPDFAYYKPKADAKKAP</sequence>
<evidence type="ECO:0000259" key="11">
    <source>
        <dbReference type="PROSITE" id="PS51779"/>
    </source>
</evidence>
<evidence type="ECO:0000256" key="5">
    <source>
        <dbReference type="ARBA" id="ARBA00022692"/>
    </source>
</evidence>
<dbReference type="PANTHER" id="PTHR35851:SF1">
    <property type="entry name" value="CELL DIVISION PROTEIN FTSQ"/>
    <property type="match status" value="1"/>
</dbReference>
<keyword evidence="3" id="KW-0997">Cell inner membrane</keyword>
<evidence type="ECO:0000256" key="8">
    <source>
        <dbReference type="ARBA" id="ARBA00023306"/>
    </source>
</evidence>
<evidence type="ECO:0000256" key="1">
    <source>
        <dbReference type="ARBA" id="ARBA00004370"/>
    </source>
</evidence>
<keyword evidence="8" id="KW-0131">Cell cycle</keyword>
<reference evidence="12" key="1">
    <citation type="submission" date="2022-07" db="EMBL/GenBank/DDBJ databases">
        <title>Parvularcula maris sp. nov., an algicidal bacterium isolated from seawater.</title>
        <authorList>
            <person name="Li F."/>
        </authorList>
    </citation>
    <scope>NUCLEOTIDE SEQUENCE</scope>
    <source>
        <strain evidence="12">BGMRC 0090</strain>
    </source>
</reference>
<keyword evidence="13" id="KW-1185">Reference proteome</keyword>
<dbReference type="RefSeq" id="WP_256618949.1">
    <property type="nucleotide sequence ID" value="NZ_JANIBC010000003.1"/>
</dbReference>
<accession>A0A9X2RJU3</accession>
<dbReference type="InterPro" id="IPR005548">
    <property type="entry name" value="Cell_div_FtsQ/DivIB_C"/>
</dbReference>
<evidence type="ECO:0000256" key="6">
    <source>
        <dbReference type="ARBA" id="ARBA00022989"/>
    </source>
</evidence>
<dbReference type="InterPro" id="IPR026579">
    <property type="entry name" value="FtsQ"/>
</dbReference>
<evidence type="ECO:0000256" key="9">
    <source>
        <dbReference type="SAM" id="MobiDB-lite"/>
    </source>
</evidence>
<evidence type="ECO:0000313" key="12">
    <source>
        <dbReference type="EMBL" id="MCQ8185088.1"/>
    </source>
</evidence>
<protein>
    <submittedName>
        <fullName evidence="12">Cell division protein FtsQ/DivIB</fullName>
    </submittedName>
</protein>
<comment type="subcellular location">
    <subcellularLocation>
        <location evidence="1">Membrane</location>
    </subcellularLocation>
</comment>
<evidence type="ECO:0000256" key="4">
    <source>
        <dbReference type="ARBA" id="ARBA00022618"/>
    </source>
</evidence>
<dbReference type="Gene3D" id="3.10.20.310">
    <property type="entry name" value="membrane protein fhac"/>
    <property type="match status" value="1"/>
</dbReference>
<dbReference type="PROSITE" id="PS51779">
    <property type="entry name" value="POTRA"/>
    <property type="match status" value="1"/>
</dbReference>
<dbReference type="Proteomes" id="UP001142610">
    <property type="component" value="Unassembled WGS sequence"/>
</dbReference>
<dbReference type="InterPro" id="IPR034746">
    <property type="entry name" value="POTRA"/>
</dbReference>
<dbReference type="AlphaFoldDB" id="A0A9X2RJU3"/>
<dbReference type="InterPro" id="IPR013685">
    <property type="entry name" value="POTRA_FtsQ_type"/>
</dbReference>
<keyword evidence="7 10" id="KW-0472">Membrane</keyword>
<evidence type="ECO:0000256" key="2">
    <source>
        <dbReference type="ARBA" id="ARBA00022475"/>
    </source>
</evidence>
<keyword evidence="4 12" id="KW-0132">Cell division</keyword>
<dbReference type="PANTHER" id="PTHR35851">
    <property type="entry name" value="CELL DIVISION PROTEIN FTSQ"/>
    <property type="match status" value="1"/>
</dbReference>
<name>A0A9X2RJU3_9PROT</name>
<feature type="region of interest" description="Disordered" evidence="9">
    <location>
        <begin position="1"/>
        <end position="22"/>
    </location>
</feature>
<dbReference type="Pfam" id="PF03799">
    <property type="entry name" value="FtsQ_DivIB_C"/>
    <property type="match status" value="1"/>
</dbReference>
<proteinExistence type="predicted"/>
<gene>
    <name evidence="12" type="ORF">NOG11_06755</name>
</gene>
<dbReference type="EMBL" id="JANIBC010000003">
    <property type="protein sequence ID" value="MCQ8185088.1"/>
    <property type="molecule type" value="Genomic_DNA"/>
</dbReference>
<keyword evidence="5 10" id="KW-0812">Transmembrane</keyword>
<comment type="caution">
    <text evidence="12">The sequence shown here is derived from an EMBL/GenBank/DDBJ whole genome shotgun (WGS) entry which is preliminary data.</text>
</comment>